<dbReference type="AlphaFoldDB" id="A0AAV9CHQ5"/>
<dbReference type="Proteomes" id="UP001180020">
    <property type="component" value="Unassembled WGS sequence"/>
</dbReference>
<evidence type="ECO:0000313" key="3">
    <source>
        <dbReference type="Proteomes" id="UP001180020"/>
    </source>
</evidence>
<evidence type="ECO:0008006" key="4">
    <source>
        <dbReference type="Google" id="ProtNLM"/>
    </source>
</evidence>
<protein>
    <recommendedName>
        <fullName evidence="4">Zinc knuckle CX2CX4HX4C domain-containing protein</fullName>
    </recommendedName>
</protein>
<gene>
    <name evidence="2" type="ORF">QJS10_CPB19g00447</name>
</gene>
<feature type="compositionally biased region" description="Basic and acidic residues" evidence="1">
    <location>
        <begin position="266"/>
        <end position="286"/>
    </location>
</feature>
<organism evidence="2 3">
    <name type="scientific">Acorus calamus</name>
    <name type="common">Sweet flag</name>
    <dbReference type="NCBI Taxonomy" id="4465"/>
    <lineage>
        <taxon>Eukaryota</taxon>
        <taxon>Viridiplantae</taxon>
        <taxon>Streptophyta</taxon>
        <taxon>Embryophyta</taxon>
        <taxon>Tracheophyta</taxon>
        <taxon>Spermatophyta</taxon>
        <taxon>Magnoliopsida</taxon>
        <taxon>Liliopsida</taxon>
        <taxon>Acoraceae</taxon>
        <taxon>Acorus</taxon>
    </lineage>
</organism>
<feature type="region of interest" description="Disordered" evidence="1">
    <location>
        <begin position="28"/>
        <end position="48"/>
    </location>
</feature>
<feature type="region of interest" description="Disordered" evidence="1">
    <location>
        <begin position="261"/>
        <end position="309"/>
    </location>
</feature>
<reference evidence="2" key="1">
    <citation type="journal article" date="2023" name="Nat. Commun.">
        <title>Diploid and tetraploid genomes of Acorus and the evolution of monocots.</title>
        <authorList>
            <person name="Ma L."/>
            <person name="Liu K.W."/>
            <person name="Li Z."/>
            <person name="Hsiao Y.Y."/>
            <person name="Qi Y."/>
            <person name="Fu T."/>
            <person name="Tang G.D."/>
            <person name="Zhang D."/>
            <person name="Sun W.H."/>
            <person name="Liu D.K."/>
            <person name="Li Y."/>
            <person name="Chen G.Z."/>
            <person name="Liu X.D."/>
            <person name="Liao X.Y."/>
            <person name="Jiang Y.T."/>
            <person name="Yu X."/>
            <person name="Hao Y."/>
            <person name="Huang J."/>
            <person name="Zhao X.W."/>
            <person name="Ke S."/>
            <person name="Chen Y.Y."/>
            <person name="Wu W.L."/>
            <person name="Hsu J.L."/>
            <person name="Lin Y.F."/>
            <person name="Huang M.D."/>
            <person name="Li C.Y."/>
            <person name="Huang L."/>
            <person name="Wang Z.W."/>
            <person name="Zhao X."/>
            <person name="Zhong W.Y."/>
            <person name="Peng D.H."/>
            <person name="Ahmad S."/>
            <person name="Lan S."/>
            <person name="Zhang J.S."/>
            <person name="Tsai W.C."/>
            <person name="Van de Peer Y."/>
            <person name="Liu Z.J."/>
        </authorList>
    </citation>
    <scope>NUCLEOTIDE SEQUENCE</scope>
    <source>
        <strain evidence="2">CP</strain>
    </source>
</reference>
<evidence type="ECO:0000256" key="1">
    <source>
        <dbReference type="SAM" id="MobiDB-lite"/>
    </source>
</evidence>
<reference evidence="2" key="2">
    <citation type="submission" date="2023-06" db="EMBL/GenBank/DDBJ databases">
        <authorList>
            <person name="Ma L."/>
            <person name="Liu K.-W."/>
            <person name="Li Z."/>
            <person name="Hsiao Y.-Y."/>
            <person name="Qi Y."/>
            <person name="Fu T."/>
            <person name="Tang G."/>
            <person name="Zhang D."/>
            <person name="Sun W.-H."/>
            <person name="Liu D.-K."/>
            <person name="Li Y."/>
            <person name="Chen G.-Z."/>
            <person name="Liu X.-D."/>
            <person name="Liao X.-Y."/>
            <person name="Jiang Y.-T."/>
            <person name="Yu X."/>
            <person name="Hao Y."/>
            <person name="Huang J."/>
            <person name="Zhao X.-W."/>
            <person name="Ke S."/>
            <person name="Chen Y.-Y."/>
            <person name="Wu W.-L."/>
            <person name="Hsu J.-L."/>
            <person name="Lin Y.-F."/>
            <person name="Huang M.-D."/>
            <person name="Li C.-Y."/>
            <person name="Huang L."/>
            <person name="Wang Z.-W."/>
            <person name="Zhao X."/>
            <person name="Zhong W.-Y."/>
            <person name="Peng D.-H."/>
            <person name="Ahmad S."/>
            <person name="Lan S."/>
            <person name="Zhang J.-S."/>
            <person name="Tsai W.-C."/>
            <person name="Van De Peer Y."/>
            <person name="Liu Z.-J."/>
        </authorList>
    </citation>
    <scope>NUCLEOTIDE SEQUENCE</scope>
    <source>
        <strain evidence="2">CP</strain>
        <tissue evidence="2">Leaves</tissue>
    </source>
</reference>
<sequence>MGESNGGLCDRKISDLYAFPHIPEKSLEDKSEFRSEGGSESGSRGRSLDYGQQDLRLEEVNIVCAVYVEVLASSVLPDSVVIESQADGKEVFPIIYDWKPQSCSHCLTFGHDDALCSKRPRLIPSKSPVQDGFTTERRGILRDITIDEEANDSLSLVPQSLVQAGLEVVEGSNPLDDHQQCSNDPSEEELQIRSESKSEVCRDQLDTQSSEMFEDASDLVQASLPMSSNVEIVTQQAASSVDPLSGIAGSSVVVLGISSATSECGDQSKENPKLERMRNIKEEARKKTTPSPIPKEPQLGQGKGGSGCT</sequence>
<accession>A0AAV9CHQ5</accession>
<feature type="compositionally biased region" description="Basic and acidic residues" evidence="1">
    <location>
        <begin position="28"/>
        <end position="37"/>
    </location>
</feature>
<evidence type="ECO:0000313" key="2">
    <source>
        <dbReference type="EMBL" id="KAK1287798.1"/>
    </source>
</evidence>
<dbReference type="EMBL" id="JAUJYO010000019">
    <property type="protein sequence ID" value="KAK1287798.1"/>
    <property type="molecule type" value="Genomic_DNA"/>
</dbReference>
<keyword evidence="3" id="KW-1185">Reference proteome</keyword>
<proteinExistence type="predicted"/>
<name>A0AAV9CHQ5_ACOCL</name>
<comment type="caution">
    <text evidence="2">The sequence shown here is derived from an EMBL/GenBank/DDBJ whole genome shotgun (WGS) entry which is preliminary data.</text>
</comment>